<keyword evidence="1" id="KW-0812">Transmembrane</keyword>
<feature type="transmembrane region" description="Helical" evidence="1">
    <location>
        <begin position="274"/>
        <end position="296"/>
    </location>
</feature>
<comment type="caution">
    <text evidence="2">The sequence shown here is derived from an EMBL/GenBank/DDBJ whole genome shotgun (WGS) entry which is preliminary data.</text>
</comment>
<dbReference type="Proteomes" id="UP000275385">
    <property type="component" value="Unassembled WGS sequence"/>
</dbReference>
<reference evidence="2 3" key="1">
    <citation type="submission" date="2018-08" db="EMBL/GenBank/DDBJ databases">
        <title>Draft genome of the lignicolous fungus Coniochaeta pulveracea.</title>
        <authorList>
            <person name="Borstlap C.J."/>
            <person name="De Witt R.N."/>
            <person name="Botha A."/>
            <person name="Volschenk H."/>
        </authorList>
    </citation>
    <scope>NUCLEOTIDE SEQUENCE [LARGE SCALE GENOMIC DNA]</scope>
    <source>
        <strain evidence="2 3">CAB683</strain>
    </source>
</reference>
<dbReference type="AlphaFoldDB" id="A0A420YCG8"/>
<keyword evidence="1" id="KW-0472">Membrane</keyword>
<evidence type="ECO:0000313" key="2">
    <source>
        <dbReference type="EMBL" id="RKU45544.1"/>
    </source>
</evidence>
<sequence>MPSSESIMWQSSVILILILFAGLGATTLYSFSKCEADLRGILNGTLTLDGISNETIDQYIYHGPVTGLKADYPRSQYLALTYHGCKAICGNYIELNDAPTALNIAANWVFPLAILLSLPYDSLHRKKYRKTLESLSNWLGSPQTALTATMFNFFEIGSCQKRVVAARRQQGQPVGRSFRRNVCPTSACDAFYILSCLEQFELPPNEYHRRKFLEVLMYGLFRPMTAAPIEGDCERIRTMEYPTGEGRYPDDAVLLRELASTMAFQLRMLRRRGVIPTLGSLATFLTAFVFSVVLAFDDLGDRTTAHSLAIGLLFSWLPLLIIFTIVDRNPSSADRSA</sequence>
<gene>
    <name evidence="2" type="ORF">DL546_005482</name>
</gene>
<dbReference type="OrthoDB" id="5392263at2759"/>
<feature type="transmembrane region" description="Helical" evidence="1">
    <location>
        <begin position="12"/>
        <end position="31"/>
    </location>
</feature>
<keyword evidence="1" id="KW-1133">Transmembrane helix</keyword>
<feature type="transmembrane region" description="Helical" evidence="1">
    <location>
        <begin position="101"/>
        <end position="120"/>
    </location>
</feature>
<evidence type="ECO:0000256" key="1">
    <source>
        <dbReference type="SAM" id="Phobius"/>
    </source>
</evidence>
<evidence type="ECO:0000313" key="3">
    <source>
        <dbReference type="Proteomes" id="UP000275385"/>
    </source>
</evidence>
<feature type="transmembrane region" description="Helical" evidence="1">
    <location>
        <begin position="308"/>
        <end position="326"/>
    </location>
</feature>
<keyword evidence="3" id="KW-1185">Reference proteome</keyword>
<name>A0A420YCG8_9PEZI</name>
<organism evidence="2 3">
    <name type="scientific">Coniochaeta pulveracea</name>
    <dbReference type="NCBI Taxonomy" id="177199"/>
    <lineage>
        <taxon>Eukaryota</taxon>
        <taxon>Fungi</taxon>
        <taxon>Dikarya</taxon>
        <taxon>Ascomycota</taxon>
        <taxon>Pezizomycotina</taxon>
        <taxon>Sordariomycetes</taxon>
        <taxon>Sordariomycetidae</taxon>
        <taxon>Coniochaetales</taxon>
        <taxon>Coniochaetaceae</taxon>
        <taxon>Coniochaeta</taxon>
    </lineage>
</organism>
<dbReference type="EMBL" id="QVQW01000020">
    <property type="protein sequence ID" value="RKU45544.1"/>
    <property type="molecule type" value="Genomic_DNA"/>
</dbReference>
<protein>
    <submittedName>
        <fullName evidence="2">Uncharacterized protein</fullName>
    </submittedName>
</protein>
<accession>A0A420YCG8</accession>
<proteinExistence type="predicted"/>